<dbReference type="GO" id="GO:0031177">
    <property type="term" value="F:phosphopantetheine binding"/>
    <property type="evidence" value="ECO:0007669"/>
    <property type="project" value="InterPro"/>
</dbReference>
<dbReference type="Gene3D" id="3.30.559.10">
    <property type="entry name" value="Chloramphenicol acetyltransferase-like domain"/>
    <property type="match status" value="1"/>
</dbReference>
<dbReference type="PROSITE" id="PS50075">
    <property type="entry name" value="CARRIER"/>
    <property type="match status" value="1"/>
</dbReference>
<dbReference type="GO" id="GO:0003824">
    <property type="term" value="F:catalytic activity"/>
    <property type="evidence" value="ECO:0007669"/>
    <property type="project" value="InterPro"/>
</dbReference>
<keyword evidence="1" id="KW-0596">Phosphopantetheine</keyword>
<dbReference type="Pfam" id="PF13193">
    <property type="entry name" value="AMP-binding_C"/>
    <property type="match status" value="1"/>
</dbReference>
<dbReference type="Gene3D" id="3.40.50.980">
    <property type="match status" value="2"/>
</dbReference>
<dbReference type="CDD" id="cd19531">
    <property type="entry name" value="LCL_NRPS-like"/>
    <property type="match status" value="1"/>
</dbReference>
<dbReference type="PROSITE" id="PS00455">
    <property type="entry name" value="AMP_BINDING"/>
    <property type="match status" value="1"/>
</dbReference>
<dbReference type="InterPro" id="IPR029058">
    <property type="entry name" value="AB_hydrolase_fold"/>
</dbReference>
<dbReference type="NCBIfam" id="TIGR01733">
    <property type="entry name" value="AA-adenyl-dom"/>
    <property type="match status" value="1"/>
</dbReference>
<dbReference type="FunFam" id="2.30.38.10:FF:000001">
    <property type="entry name" value="Non-ribosomal peptide synthetase PvdI"/>
    <property type="match status" value="1"/>
</dbReference>
<dbReference type="Pfam" id="PF00501">
    <property type="entry name" value="AMP-binding"/>
    <property type="match status" value="1"/>
</dbReference>
<dbReference type="SUPFAM" id="SSF52777">
    <property type="entry name" value="CoA-dependent acyltransferases"/>
    <property type="match status" value="2"/>
</dbReference>
<dbReference type="InterPro" id="IPR025110">
    <property type="entry name" value="AMP-bd_C"/>
</dbReference>
<dbReference type="FunFam" id="3.30.300.30:FF:000010">
    <property type="entry name" value="Enterobactin synthetase component F"/>
    <property type="match status" value="1"/>
</dbReference>
<dbReference type="SUPFAM" id="SSF47336">
    <property type="entry name" value="ACP-like"/>
    <property type="match status" value="1"/>
</dbReference>
<dbReference type="Pfam" id="PF00550">
    <property type="entry name" value="PP-binding"/>
    <property type="match status" value="1"/>
</dbReference>
<dbReference type="CDD" id="cd05930">
    <property type="entry name" value="A_NRPS"/>
    <property type="match status" value="1"/>
</dbReference>
<dbReference type="GO" id="GO:0043041">
    <property type="term" value="P:amino acid activation for nonribosomal peptide biosynthetic process"/>
    <property type="evidence" value="ECO:0007669"/>
    <property type="project" value="TreeGrafter"/>
</dbReference>
<evidence type="ECO:0000313" key="5">
    <source>
        <dbReference type="Proteomes" id="UP000019140"/>
    </source>
</evidence>
<dbReference type="InterPro" id="IPR045851">
    <property type="entry name" value="AMP-bd_C_sf"/>
</dbReference>
<reference evidence="4 5" key="1">
    <citation type="journal article" date="2014" name="Nature">
        <title>An environmental bacterial taxon with a large and distinct metabolic repertoire.</title>
        <authorList>
            <person name="Wilson M.C."/>
            <person name="Mori T."/>
            <person name="Ruckert C."/>
            <person name="Uria A.R."/>
            <person name="Helf M.J."/>
            <person name="Takada K."/>
            <person name="Gernert C."/>
            <person name="Steffens U.A."/>
            <person name="Heycke N."/>
            <person name="Schmitt S."/>
            <person name="Rinke C."/>
            <person name="Helfrich E.J."/>
            <person name="Brachmann A.O."/>
            <person name="Gurgui C."/>
            <person name="Wakimoto T."/>
            <person name="Kracht M."/>
            <person name="Crusemann M."/>
            <person name="Hentschel U."/>
            <person name="Abe I."/>
            <person name="Matsunaga S."/>
            <person name="Kalinowski J."/>
            <person name="Takeyama H."/>
            <person name="Piel J."/>
        </authorList>
    </citation>
    <scope>NUCLEOTIDE SEQUENCE [LARGE SCALE GENOMIC DNA]</scope>
    <source>
        <strain evidence="5">TSY2</strain>
    </source>
</reference>
<protein>
    <recommendedName>
        <fullName evidence="3">Carrier domain-containing protein</fullName>
    </recommendedName>
</protein>
<evidence type="ECO:0000256" key="2">
    <source>
        <dbReference type="ARBA" id="ARBA00022553"/>
    </source>
</evidence>
<dbReference type="InterPro" id="IPR023213">
    <property type="entry name" value="CAT-like_dom_sf"/>
</dbReference>
<dbReference type="SMART" id="SM00823">
    <property type="entry name" value="PKS_PP"/>
    <property type="match status" value="1"/>
</dbReference>
<dbReference type="GO" id="GO:0044550">
    <property type="term" value="P:secondary metabolite biosynthetic process"/>
    <property type="evidence" value="ECO:0007669"/>
    <property type="project" value="UniProtKB-ARBA"/>
</dbReference>
<dbReference type="Proteomes" id="UP000019140">
    <property type="component" value="Unassembled WGS sequence"/>
</dbReference>
<dbReference type="GO" id="GO:0072330">
    <property type="term" value="P:monocarboxylic acid biosynthetic process"/>
    <property type="evidence" value="ECO:0007669"/>
    <property type="project" value="UniProtKB-ARBA"/>
</dbReference>
<dbReference type="Gene3D" id="3.30.300.30">
    <property type="match status" value="1"/>
</dbReference>
<dbReference type="InterPro" id="IPR010071">
    <property type="entry name" value="AA_adenyl_dom"/>
</dbReference>
<sequence>MELAMMNPNTDIHPLSYGQLGLWLHQQQVPHSIAYHTGIAIRIFSEVNLAALRQTFQTIYDRQAVLRTIVYLHEGQPVQQILDGQLVALTHIDVTGWDEERLHTEVIQTHRSPYDFAKGPLFRVHVFTQAHDQHVLLMGAHHLVMDAESWWHLLEEVGLLYPAFCEGHEPELPVLSRTYIDYVSNERDILQRQGEKLSAYWQSQLSDVPLQLELPTDHHRPPLNAFNGRSEYFALSQELTAALNALAEQAKTTLDVLLLTSFQVLIHRYSQQDRFVVGTPVASQPSPAFESTMGNFINLLPLCTDLSENPTVKDLLRQVWQTMAMGGRNQAYPFSLLVQELDVPNNPSAPPVVQVLFKFLQPKPELAPLFITVPGEEESTSSITWAGLSVVPFGLPQQESGFDLNLEMVQGTTKCFGVLKYDPDLFQVETIQRMIGHYLILLEEIVSHPDHRIVQLPMLTEAERRQILVEWNDTAAEVGELQTLDAQFEFQVARAPHAPAVIQGETALSYGELNAKANRLAHHLIQLGVGPERLVGVCLERSAELVVALVAILKTGGAYVPLDPSYPKARLAYMLEDASPSVVLSTETLRHILPHGAEVLALDAPDTEATLALSSVDNPSASERLEVVLPEHQAYVIYTSGSTGRPKGVMISHQAVLNTFHWLQATFALGPQQVVAQKTPASFTDSVWEFFWTLTAGATLAIIPDDAVQDPDLLYHRLRDYRVTVTQFVPPLMNAFLEAVHDMGEEDPLPHLQWVFNGGEALPVHTARNWYAAFQRAKIADIYGMTESAIYATNYILETRPAAGVVRIPIGQPIANMQAYVLDAALQPLPVGVTGELYLGGDGLARGYLHRAALTAERLVANPFGKPGSRMYRTGDLAQWRPDGLLEYMGRADDQVQLRGFRIELGEVESVLVSQASVAQAAAVVRDDGPVGQELVAYAVPSSEARLDLAALQQALVAQLPVYMVPSLVVELEALPLTPSGKLDRRALPAPVRQVGLYHGPRTLEEQVLCEVFAEVLGVDRVGVDEDFFARGGHSLLAMRLVSRLRSMLGVEVPVRALFEASTVAALARTLNPDEAVRPALVPQLRGARLPLSPAQFR</sequence>
<comment type="caution">
    <text evidence="4">The sequence shown here is derived from an EMBL/GenBank/DDBJ whole genome shotgun (WGS) entry which is preliminary data.</text>
</comment>
<feature type="non-terminal residue" evidence="4">
    <location>
        <position position="1098"/>
    </location>
</feature>
<dbReference type="PANTHER" id="PTHR45527:SF1">
    <property type="entry name" value="FATTY ACID SYNTHASE"/>
    <property type="match status" value="1"/>
</dbReference>
<dbReference type="EMBL" id="AZHX01000204">
    <property type="protein sequence ID" value="ETX08498.1"/>
    <property type="molecule type" value="Genomic_DNA"/>
</dbReference>
<dbReference type="InterPro" id="IPR009081">
    <property type="entry name" value="PP-bd_ACP"/>
</dbReference>
<evidence type="ECO:0000259" key="3">
    <source>
        <dbReference type="PROSITE" id="PS50075"/>
    </source>
</evidence>
<keyword evidence="5" id="KW-1185">Reference proteome</keyword>
<organism evidence="4 5">
    <name type="scientific">Candidatus Entotheonella gemina</name>
    <dbReference type="NCBI Taxonomy" id="1429439"/>
    <lineage>
        <taxon>Bacteria</taxon>
        <taxon>Pseudomonadati</taxon>
        <taxon>Nitrospinota/Tectimicrobiota group</taxon>
        <taxon>Candidatus Tectimicrobiota</taxon>
        <taxon>Candidatus Entotheonellia</taxon>
        <taxon>Candidatus Entotheonellales</taxon>
        <taxon>Candidatus Entotheonellaceae</taxon>
        <taxon>Candidatus Entotheonella</taxon>
    </lineage>
</organism>
<dbReference type="FunFam" id="3.40.50.980:FF:000001">
    <property type="entry name" value="Non-ribosomal peptide synthetase"/>
    <property type="match status" value="1"/>
</dbReference>
<keyword evidence="2" id="KW-0597">Phosphoprotein</keyword>
<dbReference type="Pfam" id="PF00668">
    <property type="entry name" value="Condensation"/>
    <property type="match status" value="1"/>
</dbReference>
<dbReference type="InterPro" id="IPR036736">
    <property type="entry name" value="ACP-like_sf"/>
</dbReference>
<name>W4ME53_9BACT</name>
<dbReference type="Gene3D" id="3.40.50.1820">
    <property type="entry name" value="alpha/beta hydrolase"/>
    <property type="match status" value="1"/>
</dbReference>
<dbReference type="InterPro" id="IPR000873">
    <property type="entry name" value="AMP-dep_synth/lig_dom"/>
</dbReference>
<dbReference type="PANTHER" id="PTHR45527">
    <property type="entry name" value="NONRIBOSOMAL PEPTIDE SYNTHETASE"/>
    <property type="match status" value="1"/>
</dbReference>
<dbReference type="Gene3D" id="3.30.559.30">
    <property type="entry name" value="Nonribosomal peptide synthetase, condensation domain"/>
    <property type="match status" value="1"/>
</dbReference>
<dbReference type="AlphaFoldDB" id="W4ME53"/>
<dbReference type="HOGENOM" id="CLU_000022_2_4_7"/>
<dbReference type="InterPro" id="IPR020845">
    <property type="entry name" value="AMP-binding_CS"/>
</dbReference>
<evidence type="ECO:0000256" key="1">
    <source>
        <dbReference type="ARBA" id="ARBA00022450"/>
    </source>
</evidence>
<dbReference type="InterPro" id="IPR001242">
    <property type="entry name" value="Condensation_dom"/>
</dbReference>
<feature type="domain" description="Carrier" evidence="3">
    <location>
        <begin position="1000"/>
        <end position="1075"/>
    </location>
</feature>
<dbReference type="FunFam" id="3.40.50.12780:FF:000012">
    <property type="entry name" value="Non-ribosomal peptide synthetase"/>
    <property type="match status" value="1"/>
</dbReference>
<evidence type="ECO:0000313" key="4">
    <source>
        <dbReference type="EMBL" id="ETX08498.1"/>
    </source>
</evidence>
<dbReference type="Gene3D" id="2.30.38.10">
    <property type="entry name" value="Luciferase, Domain 3"/>
    <property type="match status" value="1"/>
</dbReference>
<accession>W4ME53</accession>
<dbReference type="SUPFAM" id="SSF56801">
    <property type="entry name" value="Acetyl-CoA synthetase-like"/>
    <property type="match status" value="1"/>
</dbReference>
<dbReference type="FunFam" id="1.10.1200.10:FF:000016">
    <property type="entry name" value="Non-ribosomal peptide synthase"/>
    <property type="match status" value="1"/>
</dbReference>
<gene>
    <name evidence="4" type="ORF">ETSY2_05070</name>
</gene>
<dbReference type="GO" id="GO:0005829">
    <property type="term" value="C:cytosol"/>
    <property type="evidence" value="ECO:0007669"/>
    <property type="project" value="TreeGrafter"/>
</dbReference>
<proteinExistence type="predicted"/>
<dbReference type="InterPro" id="IPR020806">
    <property type="entry name" value="PKS_PP-bd"/>
</dbReference>